<name>A0ABQ4CWE2_9ACTN</name>
<dbReference type="Proteomes" id="UP000604117">
    <property type="component" value="Unassembled WGS sequence"/>
</dbReference>
<feature type="region of interest" description="Disordered" evidence="1">
    <location>
        <begin position="132"/>
        <end position="189"/>
    </location>
</feature>
<comment type="caution">
    <text evidence="2">The sequence shown here is derived from an EMBL/GenBank/DDBJ whole genome shotgun (WGS) entry which is preliminary data.</text>
</comment>
<proteinExistence type="predicted"/>
<dbReference type="InterPro" id="IPR010296">
    <property type="entry name" value="DUF899_thioredox"/>
</dbReference>
<accession>A0ABQ4CWE2</accession>
<dbReference type="EMBL" id="BONE01000045">
    <property type="protein sequence ID" value="GIF75616.1"/>
    <property type="molecule type" value="Genomic_DNA"/>
</dbReference>
<dbReference type="Pfam" id="PF05988">
    <property type="entry name" value="DUF899"/>
    <property type="match status" value="1"/>
</dbReference>
<feature type="region of interest" description="Disordered" evidence="1">
    <location>
        <begin position="23"/>
        <end position="57"/>
    </location>
</feature>
<gene>
    <name evidence="2" type="ORF">Asi02nite_51340</name>
</gene>
<protein>
    <submittedName>
        <fullName evidence="2">Uncharacterized protein</fullName>
    </submittedName>
</protein>
<feature type="compositionally biased region" description="Basic residues" evidence="1">
    <location>
        <begin position="155"/>
        <end position="164"/>
    </location>
</feature>
<organism evidence="2 3">
    <name type="scientific">Asanoa siamensis</name>
    <dbReference type="NCBI Taxonomy" id="926357"/>
    <lineage>
        <taxon>Bacteria</taxon>
        <taxon>Bacillati</taxon>
        <taxon>Actinomycetota</taxon>
        <taxon>Actinomycetes</taxon>
        <taxon>Micromonosporales</taxon>
        <taxon>Micromonosporaceae</taxon>
        <taxon>Asanoa</taxon>
    </lineage>
</organism>
<evidence type="ECO:0000313" key="2">
    <source>
        <dbReference type="EMBL" id="GIF75616.1"/>
    </source>
</evidence>
<evidence type="ECO:0000256" key="1">
    <source>
        <dbReference type="SAM" id="MobiDB-lite"/>
    </source>
</evidence>
<keyword evidence="3" id="KW-1185">Reference proteome</keyword>
<reference evidence="2 3" key="1">
    <citation type="submission" date="2021-01" db="EMBL/GenBank/DDBJ databases">
        <title>Whole genome shotgun sequence of Asanoa siamensis NBRC 107932.</title>
        <authorList>
            <person name="Komaki H."/>
            <person name="Tamura T."/>
        </authorList>
    </citation>
    <scope>NUCLEOTIDE SEQUENCE [LARGE SCALE GENOMIC DNA]</scope>
    <source>
        <strain evidence="2 3">NBRC 107932</strain>
    </source>
</reference>
<sequence length="189" mass="20221">MRPGVAGAIVRIAITIPSGVMPPGVVGSEPLENQRPSDCSTGSRPRPPRRGRVGPRAGQVRRHDLLHGGGVIACFLRQGDRFFLTYETTGRGVEAIMSSHKLLDLTVYGRQEVWEDSPAGWPQEPACSRWRRDGRPVPQWTRRGVTPVGAAPGPHCHRAARRAHGGSGSRAATQAGGTPVLPGRSPIPV</sequence>
<evidence type="ECO:0000313" key="3">
    <source>
        <dbReference type="Proteomes" id="UP000604117"/>
    </source>
</evidence>